<comment type="caution">
    <text evidence="1">The sequence shown here is derived from an EMBL/GenBank/DDBJ whole genome shotgun (WGS) entry which is preliminary data.</text>
</comment>
<accession>A0A643EM55</accession>
<evidence type="ECO:0000313" key="1">
    <source>
        <dbReference type="EMBL" id="KAB0561462.1"/>
    </source>
</evidence>
<gene>
    <name evidence="1" type="ORF">F7R07_06240</name>
</gene>
<dbReference type="EMBL" id="VZPH01000031">
    <property type="protein sequence ID" value="KAB0561462.1"/>
    <property type="molecule type" value="Genomic_DNA"/>
</dbReference>
<proteinExistence type="predicted"/>
<organism evidence="1">
    <name type="scientific">Pseudomonas aeruginosa</name>
    <dbReference type="NCBI Taxonomy" id="287"/>
    <lineage>
        <taxon>Bacteria</taxon>
        <taxon>Pseudomonadati</taxon>
        <taxon>Pseudomonadota</taxon>
        <taxon>Gammaproteobacteria</taxon>
        <taxon>Pseudomonadales</taxon>
        <taxon>Pseudomonadaceae</taxon>
        <taxon>Pseudomonas</taxon>
    </lineage>
</organism>
<reference evidence="1" key="1">
    <citation type="submission" date="2019-09" db="EMBL/GenBank/DDBJ databases">
        <title>Draft genome sequences of 48 bacterial type strains from the CCUG.</title>
        <authorList>
            <person name="Tunovic T."/>
            <person name="Pineiro-Iglesias B."/>
            <person name="Unosson C."/>
            <person name="Inganas E."/>
            <person name="Ohlen M."/>
            <person name="Cardew S."/>
            <person name="Jensie-Markopoulos S."/>
            <person name="Salva-Serra F."/>
            <person name="Jaen-Luchoro D."/>
            <person name="Karlsson R."/>
            <person name="Svensson-Stadler L."/>
            <person name="Chun J."/>
            <person name="Moore E."/>
        </authorList>
    </citation>
    <scope>NUCLEOTIDE SEQUENCE</scope>
    <source>
        <strain evidence="1">CCUG 551</strain>
    </source>
</reference>
<dbReference type="RefSeq" id="WP_033949383.1">
    <property type="nucleotide sequence ID" value="NZ_CAADOS010000044.1"/>
</dbReference>
<protein>
    <submittedName>
        <fullName evidence="1">Uncharacterized protein</fullName>
    </submittedName>
</protein>
<sequence>MSAKIAAQGLIMAALGLVGDYSAAPMSAIQSAPIERAVAQHKLTSIKRVLRELITGWAEVDEVYARAIRTTLKRDSFDNDYFSELPEYISQIRGLETALKSAAAPEEVAAEHIALRRAVASARSRIVELNSLISQAKGSPSYVKSQINTDGLKALARHTDRELRQLA</sequence>
<name>A0A643EM55_PSEAI</name>
<dbReference type="AlphaFoldDB" id="A0A643EM55"/>